<evidence type="ECO:0000313" key="2">
    <source>
        <dbReference type="EMBL" id="MEK9502277.1"/>
    </source>
</evidence>
<reference evidence="2 3" key="1">
    <citation type="submission" date="2024-02" db="EMBL/GenBank/DDBJ databases">
        <title>A novel Gemmatimonadota bacterium.</title>
        <authorList>
            <person name="Du Z.-J."/>
            <person name="Ye Y.-Q."/>
        </authorList>
    </citation>
    <scope>NUCLEOTIDE SEQUENCE [LARGE SCALE GENOMIC DNA]</scope>
    <source>
        <strain evidence="2 3">DH-20</strain>
    </source>
</reference>
<organism evidence="2 3">
    <name type="scientific">Gaopeijia maritima</name>
    <dbReference type="NCBI Taxonomy" id="3119007"/>
    <lineage>
        <taxon>Bacteria</taxon>
        <taxon>Pseudomonadati</taxon>
        <taxon>Gemmatimonadota</taxon>
        <taxon>Longimicrobiia</taxon>
        <taxon>Gaopeijiales</taxon>
        <taxon>Gaopeijiaceae</taxon>
        <taxon>Gaopeijia</taxon>
    </lineage>
</organism>
<comment type="caution">
    <text evidence="2">The sequence shown here is derived from an EMBL/GenBank/DDBJ whole genome shotgun (WGS) entry which is preliminary data.</text>
</comment>
<keyword evidence="1" id="KW-0812">Transmembrane</keyword>
<keyword evidence="1" id="KW-1133">Transmembrane helix</keyword>
<feature type="transmembrane region" description="Helical" evidence="1">
    <location>
        <begin position="6"/>
        <end position="24"/>
    </location>
</feature>
<name>A0ABU9EC20_9BACT</name>
<sequence length="184" mass="20550">MSLDQLVTALFASIGSGAAAYLGFRVGMVRFRAERAHDARIDWYLRMAEILAKMAGGLNLLTAAFRARDRALLAQVSKNFGTGLSQEYAATAREAPLFASKTTLLRLRYLSDLVNEWEIQAEPDKQEVIRQAFHHAHLSVVAEARTQMGLEPVANEEMEVFGHSIDTVARDLRSRPYDPSTIKR</sequence>
<gene>
    <name evidence="2" type="ORF">WI372_14885</name>
</gene>
<evidence type="ECO:0000256" key="1">
    <source>
        <dbReference type="SAM" id="Phobius"/>
    </source>
</evidence>
<keyword evidence="1" id="KW-0472">Membrane</keyword>
<dbReference type="RefSeq" id="WP_405274432.1">
    <property type="nucleotide sequence ID" value="NZ_JBBHLI010000010.1"/>
</dbReference>
<keyword evidence="3" id="KW-1185">Reference proteome</keyword>
<accession>A0ABU9EC20</accession>
<protein>
    <submittedName>
        <fullName evidence="2">Uncharacterized protein</fullName>
    </submittedName>
</protein>
<proteinExistence type="predicted"/>
<dbReference type="EMBL" id="JBBHLI010000010">
    <property type="protein sequence ID" value="MEK9502277.1"/>
    <property type="molecule type" value="Genomic_DNA"/>
</dbReference>
<evidence type="ECO:0000313" key="3">
    <source>
        <dbReference type="Proteomes" id="UP001484239"/>
    </source>
</evidence>
<dbReference type="Proteomes" id="UP001484239">
    <property type="component" value="Unassembled WGS sequence"/>
</dbReference>